<name>A0ABQ9GT27_9NEOP</name>
<feature type="region of interest" description="Disordered" evidence="1">
    <location>
        <begin position="1301"/>
        <end position="1327"/>
    </location>
</feature>
<feature type="region of interest" description="Disordered" evidence="1">
    <location>
        <begin position="279"/>
        <end position="363"/>
    </location>
</feature>
<dbReference type="EMBL" id="JARBHB010000009">
    <property type="protein sequence ID" value="KAJ8875191.1"/>
    <property type="molecule type" value="Genomic_DNA"/>
</dbReference>
<feature type="compositionally biased region" description="Polar residues" evidence="1">
    <location>
        <begin position="1301"/>
        <end position="1312"/>
    </location>
</feature>
<proteinExistence type="predicted"/>
<comment type="caution">
    <text evidence="2">The sequence shown here is derived from an EMBL/GenBank/DDBJ whole genome shotgun (WGS) entry which is preliminary data.</text>
</comment>
<organism evidence="2 3">
    <name type="scientific">Dryococelus australis</name>
    <dbReference type="NCBI Taxonomy" id="614101"/>
    <lineage>
        <taxon>Eukaryota</taxon>
        <taxon>Metazoa</taxon>
        <taxon>Ecdysozoa</taxon>
        <taxon>Arthropoda</taxon>
        <taxon>Hexapoda</taxon>
        <taxon>Insecta</taxon>
        <taxon>Pterygota</taxon>
        <taxon>Neoptera</taxon>
        <taxon>Polyneoptera</taxon>
        <taxon>Phasmatodea</taxon>
        <taxon>Verophasmatodea</taxon>
        <taxon>Anareolatae</taxon>
        <taxon>Phasmatidae</taxon>
        <taxon>Eurycanthinae</taxon>
        <taxon>Dryococelus</taxon>
    </lineage>
</organism>
<evidence type="ECO:0000313" key="2">
    <source>
        <dbReference type="EMBL" id="KAJ8875191.1"/>
    </source>
</evidence>
<gene>
    <name evidence="2" type="ORF">PR048_023086</name>
</gene>
<sequence length="1350" mass="149918">MQLVSGSSRGYPVSPVPSFRRHAIFTSITLIGSQDLAVKSRPNIFTRSRLQRVFNMLPMHVSASDKSSPQRLANALEQSRIIIHLLENLYNPTLQLFRCGNVCCIEKYICNYFYLGSRSGQCPHFESRKAHRVWLRLVSWVHSRPVGGVYFNLSSYDQSPIPTNVGAVPLYQRLQITPQRRERKKIMTAEQQIVRVKVKNHFHLDPRWRLGDITTAYPTSRCPWRPQILLDLPSYIRTMNEKLKGRMKRGEGWLDEVEGRNVNDEGRLEVEDAGHAQWRRSDMYRSHGPPERLSLTRNTRHRQGRANLFVSPSSQFPQRRAAPRAREGEKQTNTPNVAPSNDKERPRPYRARAYKRPTCPPSLVDGVGPTARVHSSTRFVLGSSWASVVLRCPQLALRTFQVRLTLRTVSYPLFIVANRPGTEPGSPKVGSPLPPPEYCHNQLQAPPTSDPLTSNPIGRRAANQKRERTVVEGRKSVLRSQPRDPFACKVGSGYKVKILDNAPARSMTLFGNPRCPPNVCVFIQMSFNPLLFRFHVRDLLVFRKKPLRPIRSQSGRGVWMAEMPNYMVLRRPLPPSSKEAIVATRQYNDRTLSRAEPGSNCSNLKSNACRFRWSGWQTSSSMLAARSYLICSSVAARLCCPPAVGIHLAGAGAATSARLPEYLPACLNLPLHALCSSPTPCVRNLPHNTPAGCSMSSWHHCAEGAKLVTPPPPADSPKLSSHPCSKVVKTALSPCQFSRSPLWTCTSFFVTSNNLLSVLGDLELFMFGGASFDMDVPILRMAARVSEVSRLCDWLLRSAEDSLLAGPPADWPMAFQNLAGVGAPHEDSQSGGPKFEPRSSHLTFMIYRNHPRRILGVSGRQLLTDATVPAHTMESDRRAGARLNSHFRLRSVSGVYSMDASALRHLSPRKCSPPKFRGPPAKALRMRVPTRIDAYTTQTWYRLFLTDPLVTSEGAFALVALANVVAFLAGPNNRWADSMSHAVWTCHLRHYLHPRHTATRYCNDTLAGGCDVTTASVHNVGKYTSLTDVTSVNDNLRFPRVGRNDARKYTSRLSGRHSVTYVHLWSHWRSIPTCCTVHVVLRSHWRGLLDQDGILQPRGCREPVPPTFISDLLSGEQSATADTVRRLVTAGLGNSPLRAPPGWRIECVAELRRAPCRRLACSANTPGPGRGTEKAWLEGWTNRADESTITSPLVPGPQLEGGNAQCVCAGRCREGCLQHRRLPSPSRRMGTCYCGSTAVLMFATRPNGLGRDGSRASGNATEQLRMAEVKQPLVPGELQQHTSATGHQHVGTLLASLCQSTSQPVGTANQTRPLPEPRAGNRRTTTPFNFSVVSPGCYEHARAAAEFLAD</sequence>
<protein>
    <submittedName>
        <fullName evidence="2">Uncharacterized protein</fullName>
    </submittedName>
</protein>
<evidence type="ECO:0000256" key="1">
    <source>
        <dbReference type="SAM" id="MobiDB-lite"/>
    </source>
</evidence>
<reference evidence="2 3" key="1">
    <citation type="submission" date="2023-02" db="EMBL/GenBank/DDBJ databases">
        <title>LHISI_Scaffold_Assembly.</title>
        <authorList>
            <person name="Stuart O.P."/>
            <person name="Cleave R."/>
            <person name="Magrath M.J.L."/>
            <person name="Mikheyev A.S."/>
        </authorList>
    </citation>
    <scope>NUCLEOTIDE SEQUENCE [LARGE SCALE GENOMIC DNA]</scope>
    <source>
        <strain evidence="2">Daus_M_001</strain>
        <tissue evidence="2">Leg muscle</tissue>
    </source>
</reference>
<keyword evidence="3" id="KW-1185">Reference proteome</keyword>
<dbReference type="Proteomes" id="UP001159363">
    <property type="component" value="Chromosome 8"/>
</dbReference>
<feature type="compositionally biased region" description="Basic and acidic residues" evidence="1">
    <location>
        <begin position="279"/>
        <end position="290"/>
    </location>
</feature>
<accession>A0ABQ9GT27</accession>
<evidence type="ECO:0000313" key="3">
    <source>
        <dbReference type="Proteomes" id="UP001159363"/>
    </source>
</evidence>